<accession>A0A0G4I1V3</accession>
<name>A0A0G4I1V3_9ALVE</name>
<gene>
    <name evidence="1" type="ORF">Cvel_10226</name>
</gene>
<dbReference type="AlphaFoldDB" id="A0A0G4I1V3"/>
<protein>
    <submittedName>
        <fullName evidence="1">Uncharacterized protein</fullName>
    </submittedName>
</protein>
<dbReference type="PhylomeDB" id="A0A0G4I1V3"/>
<dbReference type="EMBL" id="CDMZ01004775">
    <property type="protein sequence ID" value="CEM50866.1"/>
    <property type="molecule type" value="Genomic_DNA"/>
</dbReference>
<sequence length="133" mass="14788">MEYWNEVVRPKFPEQQIPEILPGEPLVEMTGKLSLIIPLCCCLIEPFQCPKRPAFDEENGGLKTAGLMKPEERRQQILQTVNRLYCSGNPVLSHFGLSVKKNMVRVPATRLPVATLLMSLGGREKAAPTGDDA</sequence>
<dbReference type="VEuPathDB" id="CryptoDB:Cvel_10226"/>
<evidence type="ECO:0000313" key="1">
    <source>
        <dbReference type="EMBL" id="CEM50866.1"/>
    </source>
</evidence>
<reference evidence="1" key="1">
    <citation type="submission" date="2014-11" db="EMBL/GenBank/DDBJ databases">
        <authorList>
            <person name="Otto D Thomas"/>
            <person name="Naeem Raeece"/>
        </authorList>
    </citation>
    <scope>NUCLEOTIDE SEQUENCE</scope>
</reference>
<organism evidence="1">
    <name type="scientific">Chromera velia CCMP2878</name>
    <dbReference type="NCBI Taxonomy" id="1169474"/>
    <lineage>
        <taxon>Eukaryota</taxon>
        <taxon>Sar</taxon>
        <taxon>Alveolata</taxon>
        <taxon>Colpodellida</taxon>
        <taxon>Chromeraceae</taxon>
        <taxon>Chromera</taxon>
    </lineage>
</organism>
<proteinExistence type="predicted"/>